<proteinExistence type="predicted"/>
<sequence>MKSSLLFLCLFIALNVFSDRSIIWHSSFFLSFQNIYVLILKHLCFVFKTPVF</sequence>
<gene>
    <name evidence="1" type="ORF">PRABACTJOHN_01558</name>
</gene>
<comment type="caution">
    <text evidence="1">The sequence shown here is derived from an EMBL/GenBank/DDBJ whole genome shotgun (WGS) entry which is preliminary data.</text>
</comment>
<reference evidence="1 2" key="2">
    <citation type="submission" date="2008-10" db="EMBL/GenBank/DDBJ databases">
        <authorList>
            <person name="Fulton L."/>
            <person name="Clifton S."/>
            <person name="Fulton B."/>
            <person name="Xu J."/>
            <person name="Minx P."/>
            <person name="Pepin K.H."/>
            <person name="Johnson M."/>
            <person name="Bhonagiri V."/>
            <person name="Nash W.E."/>
            <person name="Mardis E.R."/>
            <person name="Wilson R.K."/>
        </authorList>
    </citation>
    <scope>NUCLEOTIDE SEQUENCE [LARGE SCALE GENOMIC DNA]</scope>
    <source>
        <strain evidence="1 2">DSM 18315</strain>
    </source>
</reference>
<reference evidence="1 2" key="1">
    <citation type="submission" date="2008-10" db="EMBL/GenBank/DDBJ databases">
        <title>Draft genome sequence of Parabacteroides johnsonii (DSM 18315).</title>
        <authorList>
            <person name="Sudarsanam P."/>
            <person name="Ley R."/>
            <person name="Guruge J."/>
            <person name="Turnbaugh P.J."/>
            <person name="Mahowald M."/>
            <person name="Liep D."/>
            <person name="Gordon J."/>
        </authorList>
    </citation>
    <scope>NUCLEOTIDE SEQUENCE [LARGE SCALE GENOMIC DNA]</scope>
    <source>
        <strain evidence="1 2">DSM 18315</strain>
    </source>
</reference>
<evidence type="ECO:0000313" key="1">
    <source>
        <dbReference type="EMBL" id="EEC97037.1"/>
    </source>
</evidence>
<protein>
    <submittedName>
        <fullName evidence="1">Uncharacterized protein</fullName>
    </submittedName>
</protein>
<dbReference type="STRING" id="537006.PRABACTJOHN_01558"/>
<accession>B7B955</accession>
<dbReference type="HOGENOM" id="CLU_3082822_0_0_10"/>
<dbReference type="AlphaFoldDB" id="B7B955"/>
<dbReference type="Proteomes" id="UP000005510">
    <property type="component" value="Unassembled WGS sequence"/>
</dbReference>
<name>B7B955_9BACT</name>
<dbReference type="EMBL" id="ABYH01000154">
    <property type="protein sequence ID" value="EEC97037.1"/>
    <property type="molecule type" value="Genomic_DNA"/>
</dbReference>
<organism evidence="1 2">
    <name type="scientific">Parabacteroides johnsonii DSM 18315</name>
    <dbReference type="NCBI Taxonomy" id="537006"/>
    <lineage>
        <taxon>Bacteria</taxon>
        <taxon>Pseudomonadati</taxon>
        <taxon>Bacteroidota</taxon>
        <taxon>Bacteroidia</taxon>
        <taxon>Bacteroidales</taxon>
        <taxon>Tannerellaceae</taxon>
        <taxon>Parabacteroides</taxon>
    </lineage>
</organism>
<evidence type="ECO:0000313" key="2">
    <source>
        <dbReference type="Proteomes" id="UP000005510"/>
    </source>
</evidence>